<evidence type="ECO:0000256" key="4">
    <source>
        <dbReference type="ARBA" id="ARBA00022737"/>
    </source>
</evidence>
<evidence type="ECO:0000259" key="13">
    <source>
        <dbReference type="PROSITE" id="PS50157"/>
    </source>
</evidence>
<dbReference type="SMART" id="SM00355">
    <property type="entry name" value="ZnF_C2H2"/>
    <property type="match status" value="10"/>
</dbReference>
<comment type="similarity">
    <text evidence="2">Belongs to the krueppel C2H2-type zinc-finger protein family.</text>
</comment>
<feature type="compositionally biased region" description="Basic and acidic residues" evidence="12">
    <location>
        <begin position="115"/>
        <end position="134"/>
    </location>
</feature>
<comment type="subcellular location">
    <subcellularLocation>
        <location evidence="1">Nucleus</location>
    </subcellularLocation>
</comment>
<evidence type="ECO:0000256" key="7">
    <source>
        <dbReference type="ARBA" id="ARBA00023015"/>
    </source>
</evidence>
<feature type="region of interest" description="Disordered" evidence="12">
    <location>
        <begin position="190"/>
        <end position="246"/>
    </location>
</feature>
<feature type="domain" description="C2H2-type" evidence="13">
    <location>
        <begin position="313"/>
        <end position="340"/>
    </location>
</feature>
<feature type="domain" description="C2H2-type" evidence="13">
    <location>
        <begin position="512"/>
        <end position="539"/>
    </location>
</feature>
<feature type="domain" description="C2H2-type" evidence="13">
    <location>
        <begin position="484"/>
        <end position="511"/>
    </location>
</feature>
<dbReference type="GO" id="GO:0003677">
    <property type="term" value="F:DNA binding"/>
    <property type="evidence" value="ECO:0007669"/>
    <property type="project" value="UniProtKB-KW"/>
</dbReference>
<evidence type="ECO:0000256" key="12">
    <source>
        <dbReference type="SAM" id="MobiDB-lite"/>
    </source>
</evidence>
<dbReference type="SUPFAM" id="SSF57667">
    <property type="entry name" value="beta-beta-alpha zinc fingers"/>
    <property type="match status" value="5"/>
</dbReference>
<dbReference type="GO" id="GO:0008270">
    <property type="term" value="F:zinc ion binding"/>
    <property type="evidence" value="ECO:0007669"/>
    <property type="project" value="UniProtKB-KW"/>
</dbReference>
<dbReference type="Gene3D" id="3.30.160.60">
    <property type="entry name" value="Classic Zinc Finger"/>
    <property type="match status" value="9"/>
</dbReference>
<dbReference type="FunFam" id="3.30.160.60:FF:000446">
    <property type="entry name" value="Zinc finger protein"/>
    <property type="match status" value="2"/>
</dbReference>
<dbReference type="OMA" id="CEEHEPS"/>
<gene>
    <name evidence="15" type="primary">LOC108258757</name>
</gene>
<sequence length="543" mass="61014">MMTEEECVGGGGEALLQLHLPCDPPSSCTVSVGTDLSMADISHLHAEVCELRRTVRQLEERLSQALKLSSQEVTGATPALCSTCKSDLNTSDVRDSEPTLRGVDAVQSACGAGAEEWRDVGPQESELKCEEHEPSTSVRLSRDPYPTESHSAPHTPLKTFDGEEQHAAHAPVMTCSVTLVDCRTTVELNGDITPEEDLDDGSVHAEEPDEASDEVCPSTPLGGQSESGDEESRSSVKRNGKKKKSGIKTISPCTICGQELMSAAFLTRHMKMHENRVKQKTLRPHVCTECEKGYPTLSALKVHMKSHSGDKPFRCELCGNCFKTKGNLKCHQSIHTGQRPFRCAYCEMCFYHKTHLKKHERVHTNEKPYVCSVCEKGFITISALKQHQRVHTGEKPYSCTHCDMTFGQKVNRDRHERTHTGEKPFLCDHCGKGFSDPRHFYTHKRIHVGENRERPFQCSFCGNSFFYRINLKQHERVHTKERPYSCTQCPKTFARPDVLKTHLRVHTGEKPYRCSICDQGFTYLGSFRAHQKNHTKEDVKQNA</sequence>
<dbReference type="Pfam" id="PF00096">
    <property type="entry name" value="zf-C2H2"/>
    <property type="match status" value="5"/>
</dbReference>
<feature type="region of interest" description="Disordered" evidence="12">
    <location>
        <begin position="115"/>
        <end position="157"/>
    </location>
</feature>
<dbReference type="OrthoDB" id="40579at2759"/>
<keyword evidence="10" id="KW-0539">Nucleus</keyword>
<dbReference type="RefSeq" id="XP_017313133.1">
    <property type="nucleotide sequence ID" value="XM_017457644.2"/>
</dbReference>
<keyword evidence="4" id="KW-0677">Repeat</keyword>
<evidence type="ECO:0000256" key="2">
    <source>
        <dbReference type="ARBA" id="ARBA00006991"/>
    </source>
</evidence>
<keyword evidence="5 11" id="KW-0863">Zinc-finger</keyword>
<keyword evidence="8" id="KW-0238">DNA-binding</keyword>
<keyword evidence="3" id="KW-0479">Metal-binding</keyword>
<protein>
    <submittedName>
        <fullName evidence="15">Zinc finger protein 883</fullName>
    </submittedName>
</protein>
<evidence type="ECO:0000256" key="10">
    <source>
        <dbReference type="ARBA" id="ARBA00023242"/>
    </source>
</evidence>
<reference evidence="14" key="1">
    <citation type="journal article" date="2016" name="Nat. Commun.">
        <title>The channel catfish genome sequence provides insights into the evolution of scale formation in teleosts.</title>
        <authorList>
            <person name="Liu Z."/>
            <person name="Liu S."/>
            <person name="Yao J."/>
            <person name="Bao L."/>
            <person name="Zhang J."/>
            <person name="Li Y."/>
            <person name="Jiang C."/>
            <person name="Sun L."/>
            <person name="Wang R."/>
            <person name="Zhang Y."/>
            <person name="Zhou T."/>
            <person name="Zeng Q."/>
            <person name="Fu Q."/>
            <person name="Gao S."/>
            <person name="Li N."/>
            <person name="Koren S."/>
            <person name="Jiang Y."/>
            <person name="Zimin A."/>
            <person name="Xu P."/>
            <person name="Phillippy A.M."/>
            <person name="Geng X."/>
            <person name="Song L."/>
            <person name="Sun F."/>
            <person name="Li C."/>
            <person name="Wang X."/>
            <person name="Chen A."/>
            <person name="Jin Y."/>
            <person name="Yuan Z."/>
            <person name="Yang Y."/>
            <person name="Tan S."/>
            <person name="Peatman E."/>
            <person name="Lu J."/>
            <person name="Qin Z."/>
            <person name="Dunham R."/>
            <person name="Li Z."/>
            <person name="Sonstegard T."/>
            <person name="Feng J."/>
            <person name="Danzmann R.G."/>
            <person name="Schroeder S."/>
            <person name="Scheffler B."/>
            <person name="Duke M.V."/>
            <person name="Ballard L."/>
            <person name="Kucuktas H."/>
            <person name="Kaltenboeck L."/>
            <person name="Liu H."/>
            <person name="Armbruster J."/>
            <person name="Xie Y."/>
            <person name="Kirby M.L."/>
            <person name="Tian Y."/>
            <person name="Flanagan M.E."/>
            <person name="Mu W."/>
            <person name="Waldbieser G.C."/>
        </authorList>
    </citation>
    <scope>NUCLEOTIDE SEQUENCE [LARGE SCALE GENOMIC DNA]</scope>
    <source>
        <strain evidence="14">SDA103</strain>
    </source>
</reference>
<proteinExistence type="inferred from homology"/>
<evidence type="ECO:0000313" key="15">
    <source>
        <dbReference type="RefSeq" id="XP_017313133.1"/>
    </source>
</evidence>
<dbReference type="FunFam" id="3.30.160.60:FF:001290">
    <property type="entry name" value="Zinc finger 45-like"/>
    <property type="match status" value="1"/>
</dbReference>
<dbReference type="PROSITE" id="PS50157">
    <property type="entry name" value="ZINC_FINGER_C2H2_2"/>
    <property type="match status" value="10"/>
</dbReference>
<evidence type="ECO:0000256" key="5">
    <source>
        <dbReference type="ARBA" id="ARBA00022771"/>
    </source>
</evidence>
<keyword evidence="7" id="KW-0805">Transcription regulation</keyword>
<dbReference type="PANTHER" id="PTHR16515:SF58">
    <property type="entry name" value="ZINC FINGER PROTEIN 22"/>
    <property type="match status" value="1"/>
</dbReference>
<dbReference type="PROSITE" id="PS00028">
    <property type="entry name" value="ZINC_FINGER_C2H2_1"/>
    <property type="match status" value="10"/>
</dbReference>
<dbReference type="Pfam" id="PF13912">
    <property type="entry name" value="zf-C2H2_6"/>
    <property type="match status" value="1"/>
</dbReference>
<dbReference type="InterPro" id="IPR036236">
    <property type="entry name" value="Znf_C2H2_sf"/>
</dbReference>
<evidence type="ECO:0000256" key="1">
    <source>
        <dbReference type="ARBA" id="ARBA00004123"/>
    </source>
</evidence>
<dbReference type="FunFam" id="3.30.160.60:FF:001480">
    <property type="entry name" value="Si:cabz01071911.3"/>
    <property type="match status" value="1"/>
</dbReference>
<dbReference type="GO" id="GO:0005634">
    <property type="term" value="C:nucleus"/>
    <property type="evidence" value="ECO:0007669"/>
    <property type="project" value="UniProtKB-SubCell"/>
</dbReference>
<dbReference type="FunFam" id="3.30.160.60:FF:001781">
    <property type="entry name" value="zinc finger protein 496 isoform X2"/>
    <property type="match status" value="1"/>
</dbReference>
<feature type="compositionally biased region" description="Basic residues" evidence="12">
    <location>
        <begin position="235"/>
        <end position="246"/>
    </location>
</feature>
<keyword evidence="14" id="KW-1185">Reference proteome</keyword>
<dbReference type="GeneID" id="108258757"/>
<evidence type="ECO:0000256" key="9">
    <source>
        <dbReference type="ARBA" id="ARBA00023163"/>
    </source>
</evidence>
<keyword evidence="9" id="KW-0804">Transcription</keyword>
<evidence type="ECO:0000256" key="11">
    <source>
        <dbReference type="PROSITE-ProRule" id="PRU00042"/>
    </source>
</evidence>
<keyword evidence="6" id="KW-0862">Zinc</keyword>
<dbReference type="InterPro" id="IPR050331">
    <property type="entry name" value="Zinc_finger"/>
</dbReference>
<dbReference type="InterPro" id="IPR013087">
    <property type="entry name" value="Znf_C2H2_type"/>
</dbReference>
<dbReference type="GO" id="GO:0010468">
    <property type="term" value="P:regulation of gene expression"/>
    <property type="evidence" value="ECO:0007669"/>
    <property type="project" value="TreeGrafter"/>
</dbReference>
<evidence type="ECO:0000313" key="14">
    <source>
        <dbReference type="Proteomes" id="UP000221080"/>
    </source>
</evidence>
<evidence type="ECO:0000256" key="3">
    <source>
        <dbReference type="ARBA" id="ARBA00022723"/>
    </source>
</evidence>
<dbReference type="KEGG" id="ipu:108258757"/>
<feature type="domain" description="C2H2-type" evidence="13">
    <location>
        <begin position="425"/>
        <end position="452"/>
    </location>
</feature>
<dbReference type="FunFam" id="3.30.160.60:FF:002475">
    <property type="entry name" value="Si:ch73-221f6.3"/>
    <property type="match status" value="1"/>
</dbReference>
<name>A0A2D0Q332_ICTPU</name>
<accession>A0A2D0Q332</accession>
<feature type="domain" description="C2H2-type" evidence="13">
    <location>
        <begin position="397"/>
        <end position="424"/>
    </location>
</feature>
<dbReference type="Proteomes" id="UP000221080">
    <property type="component" value="Chromosome 26"/>
</dbReference>
<evidence type="ECO:0000256" key="6">
    <source>
        <dbReference type="ARBA" id="ARBA00022833"/>
    </source>
</evidence>
<feature type="domain" description="C2H2-type" evidence="13">
    <location>
        <begin position="251"/>
        <end position="278"/>
    </location>
</feature>
<organism evidence="14 15">
    <name type="scientific">Ictalurus punctatus</name>
    <name type="common">Channel catfish</name>
    <name type="synonym">Silurus punctatus</name>
    <dbReference type="NCBI Taxonomy" id="7998"/>
    <lineage>
        <taxon>Eukaryota</taxon>
        <taxon>Metazoa</taxon>
        <taxon>Chordata</taxon>
        <taxon>Craniata</taxon>
        <taxon>Vertebrata</taxon>
        <taxon>Euteleostomi</taxon>
        <taxon>Actinopterygii</taxon>
        <taxon>Neopterygii</taxon>
        <taxon>Teleostei</taxon>
        <taxon>Ostariophysi</taxon>
        <taxon>Siluriformes</taxon>
        <taxon>Ictaluridae</taxon>
        <taxon>Ictalurus</taxon>
    </lineage>
</organism>
<dbReference type="FunFam" id="3.30.160.60:FF:000670">
    <property type="entry name" value="zinc finger protein 22"/>
    <property type="match status" value="1"/>
</dbReference>
<dbReference type="PANTHER" id="PTHR16515">
    <property type="entry name" value="PR DOMAIN ZINC FINGER PROTEIN"/>
    <property type="match status" value="1"/>
</dbReference>
<feature type="domain" description="C2H2-type" evidence="13">
    <location>
        <begin position="369"/>
        <end position="396"/>
    </location>
</feature>
<feature type="domain" description="C2H2-type" evidence="13">
    <location>
        <begin position="285"/>
        <end position="312"/>
    </location>
</feature>
<evidence type="ECO:0000256" key="8">
    <source>
        <dbReference type="ARBA" id="ARBA00023125"/>
    </source>
</evidence>
<dbReference type="FunFam" id="3.30.160.60:FF:000624">
    <property type="entry name" value="zinc finger protein 697"/>
    <property type="match status" value="1"/>
</dbReference>
<dbReference type="AlphaFoldDB" id="A0A2D0Q332"/>
<feature type="domain" description="C2H2-type" evidence="13">
    <location>
        <begin position="341"/>
        <end position="368"/>
    </location>
</feature>
<reference evidence="15" key="2">
    <citation type="submission" date="2025-08" db="UniProtKB">
        <authorList>
            <consortium name="RefSeq"/>
        </authorList>
    </citation>
    <scope>IDENTIFICATION</scope>
    <source>
        <tissue evidence="15">Blood</tissue>
    </source>
</reference>
<dbReference type="FunFam" id="3.30.160.60:FF:002343">
    <property type="entry name" value="Zinc finger protein 33A"/>
    <property type="match status" value="1"/>
</dbReference>
<feature type="domain" description="C2H2-type" evidence="13">
    <location>
        <begin position="456"/>
        <end position="483"/>
    </location>
</feature>